<sequence>MFQQPSISIKGAAGQGVVRFGEATPDQRLQCYRLALAFGQPLSEEDFVEREEFMSQQPFARGTGWRFWCVFLTDNPSQVLATCKTIQRHLLLKDISGVRDELGYCIASVVTDPSYRGQGVASFLLRHVTQWLDGPGNAAASMLYSSKEDFYAKSGWHPVPDFETTLSAADASKRSASDELCLPKTDPISADGISALCERDTQGLRAEYSAQDIGKESSLMVVLPTAELVSWLHALAEFMGLKTRGKAPVHKGAISNRDTWIYWHHDFRKQCLYVQRIRTFVKESEPRTKALAAVLLHACREADIWELPKVAIWDANPEMRLAIDLLASRQVIRASNGDSARREKLSIRWKDQGMKMDPMIEKNEFYAWN</sequence>
<gene>
    <name evidence="2" type="ORF">BU26DRAFT_553584</name>
</gene>
<dbReference type="Pfam" id="PF22998">
    <property type="entry name" value="GNAT_LYC1-like"/>
    <property type="match status" value="1"/>
</dbReference>
<dbReference type="AlphaFoldDB" id="A0A6A6I5Z8"/>
<dbReference type="InterPro" id="IPR053013">
    <property type="entry name" value="LAT"/>
</dbReference>
<proteinExistence type="predicted"/>
<dbReference type="CDD" id="cd04301">
    <property type="entry name" value="NAT_SF"/>
    <property type="match status" value="1"/>
</dbReference>
<dbReference type="PANTHER" id="PTHR34815">
    <property type="entry name" value="LYSINE ACETYLTRANSFERASE"/>
    <property type="match status" value="1"/>
</dbReference>
<accession>A0A6A6I5Z8</accession>
<dbReference type="InterPro" id="IPR000182">
    <property type="entry name" value="GNAT_dom"/>
</dbReference>
<protein>
    <recommendedName>
        <fullName evidence="1">N-acetyltransferase domain-containing protein</fullName>
    </recommendedName>
</protein>
<dbReference type="EMBL" id="ML987200">
    <property type="protein sequence ID" value="KAF2245781.1"/>
    <property type="molecule type" value="Genomic_DNA"/>
</dbReference>
<organism evidence="2 3">
    <name type="scientific">Trematosphaeria pertusa</name>
    <dbReference type="NCBI Taxonomy" id="390896"/>
    <lineage>
        <taxon>Eukaryota</taxon>
        <taxon>Fungi</taxon>
        <taxon>Dikarya</taxon>
        <taxon>Ascomycota</taxon>
        <taxon>Pezizomycotina</taxon>
        <taxon>Dothideomycetes</taxon>
        <taxon>Pleosporomycetidae</taxon>
        <taxon>Pleosporales</taxon>
        <taxon>Massarineae</taxon>
        <taxon>Trematosphaeriaceae</taxon>
        <taxon>Trematosphaeria</taxon>
    </lineage>
</organism>
<reference evidence="2" key="1">
    <citation type="journal article" date="2020" name="Stud. Mycol.">
        <title>101 Dothideomycetes genomes: a test case for predicting lifestyles and emergence of pathogens.</title>
        <authorList>
            <person name="Haridas S."/>
            <person name="Albert R."/>
            <person name="Binder M."/>
            <person name="Bloem J."/>
            <person name="Labutti K."/>
            <person name="Salamov A."/>
            <person name="Andreopoulos B."/>
            <person name="Baker S."/>
            <person name="Barry K."/>
            <person name="Bills G."/>
            <person name="Bluhm B."/>
            <person name="Cannon C."/>
            <person name="Castanera R."/>
            <person name="Culley D."/>
            <person name="Daum C."/>
            <person name="Ezra D."/>
            <person name="Gonzalez J."/>
            <person name="Henrissat B."/>
            <person name="Kuo A."/>
            <person name="Liang C."/>
            <person name="Lipzen A."/>
            <person name="Lutzoni F."/>
            <person name="Magnuson J."/>
            <person name="Mondo S."/>
            <person name="Nolan M."/>
            <person name="Ohm R."/>
            <person name="Pangilinan J."/>
            <person name="Park H.-J."/>
            <person name="Ramirez L."/>
            <person name="Alfaro M."/>
            <person name="Sun H."/>
            <person name="Tritt A."/>
            <person name="Yoshinaga Y."/>
            <person name="Zwiers L.-H."/>
            <person name="Turgeon B."/>
            <person name="Goodwin S."/>
            <person name="Spatafora J."/>
            <person name="Crous P."/>
            <person name="Grigoriev I."/>
        </authorList>
    </citation>
    <scope>NUCLEOTIDE SEQUENCE</scope>
    <source>
        <strain evidence="2">CBS 122368</strain>
    </source>
</reference>
<dbReference type="Proteomes" id="UP000800094">
    <property type="component" value="Unassembled WGS sequence"/>
</dbReference>
<dbReference type="PANTHER" id="PTHR34815:SF4">
    <property type="entry name" value="N-ACETYLTRANSFERASE DOMAIN-CONTAINING PROTEIN"/>
    <property type="match status" value="1"/>
</dbReference>
<evidence type="ECO:0000259" key="1">
    <source>
        <dbReference type="PROSITE" id="PS51186"/>
    </source>
</evidence>
<dbReference type="Gene3D" id="3.40.630.30">
    <property type="match status" value="1"/>
</dbReference>
<dbReference type="RefSeq" id="XP_033680785.1">
    <property type="nucleotide sequence ID" value="XM_033832218.1"/>
</dbReference>
<dbReference type="Pfam" id="PF13508">
    <property type="entry name" value="Acetyltransf_7"/>
    <property type="match status" value="1"/>
</dbReference>
<dbReference type="InterPro" id="IPR055100">
    <property type="entry name" value="GNAT_LYC1-like"/>
</dbReference>
<dbReference type="OrthoDB" id="2020070at2759"/>
<dbReference type="SUPFAM" id="SSF55729">
    <property type="entry name" value="Acyl-CoA N-acyltransferases (Nat)"/>
    <property type="match status" value="1"/>
</dbReference>
<name>A0A6A6I5Z8_9PLEO</name>
<dbReference type="PROSITE" id="PS51186">
    <property type="entry name" value="GNAT"/>
    <property type="match status" value="1"/>
</dbReference>
<dbReference type="InterPro" id="IPR016181">
    <property type="entry name" value="Acyl_CoA_acyltransferase"/>
</dbReference>
<dbReference type="GO" id="GO:0016747">
    <property type="term" value="F:acyltransferase activity, transferring groups other than amino-acyl groups"/>
    <property type="evidence" value="ECO:0007669"/>
    <property type="project" value="InterPro"/>
</dbReference>
<keyword evidence="3" id="KW-1185">Reference proteome</keyword>
<dbReference type="GeneID" id="54585548"/>
<evidence type="ECO:0000313" key="3">
    <source>
        <dbReference type="Proteomes" id="UP000800094"/>
    </source>
</evidence>
<evidence type="ECO:0000313" key="2">
    <source>
        <dbReference type="EMBL" id="KAF2245781.1"/>
    </source>
</evidence>
<feature type="domain" description="N-acetyltransferase" evidence="1">
    <location>
        <begin position="18"/>
        <end position="187"/>
    </location>
</feature>